<name>A0ABP4G6R2_9MICO</name>
<protein>
    <submittedName>
        <fullName evidence="1">DUF1905 domain-containing protein</fullName>
    </submittedName>
</protein>
<dbReference type="RefSeq" id="WP_343924394.1">
    <property type="nucleotide sequence ID" value="NZ_BAAAKW010000026.1"/>
</dbReference>
<evidence type="ECO:0000313" key="1">
    <source>
        <dbReference type="EMBL" id="GAA1215628.1"/>
    </source>
</evidence>
<evidence type="ECO:0000313" key="2">
    <source>
        <dbReference type="Proteomes" id="UP001500943"/>
    </source>
</evidence>
<dbReference type="SUPFAM" id="SSF141694">
    <property type="entry name" value="AF2212/PG0164-like"/>
    <property type="match status" value="1"/>
</dbReference>
<keyword evidence="2" id="KW-1185">Reference proteome</keyword>
<reference evidence="2" key="1">
    <citation type="journal article" date="2019" name="Int. J. Syst. Evol. Microbiol.">
        <title>The Global Catalogue of Microorganisms (GCM) 10K type strain sequencing project: providing services to taxonomists for standard genome sequencing and annotation.</title>
        <authorList>
            <consortium name="The Broad Institute Genomics Platform"/>
            <consortium name="The Broad Institute Genome Sequencing Center for Infectious Disease"/>
            <person name="Wu L."/>
            <person name="Ma J."/>
        </authorList>
    </citation>
    <scope>NUCLEOTIDE SEQUENCE [LARGE SCALE GENOMIC DNA]</scope>
    <source>
        <strain evidence="2">JCM 12762</strain>
    </source>
</reference>
<organism evidence="1 2">
    <name type="scientific">Rhodoglobus aureus</name>
    <dbReference type="NCBI Taxonomy" id="191497"/>
    <lineage>
        <taxon>Bacteria</taxon>
        <taxon>Bacillati</taxon>
        <taxon>Actinomycetota</taxon>
        <taxon>Actinomycetes</taxon>
        <taxon>Micrococcales</taxon>
        <taxon>Microbacteriaceae</taxon>
        <taxon>Rhodoglobus</taxon>
    </lineage>
</organism>
<sequence length="97" mass="10190">MKPSFEFSSALTEWDAKPNVFFLQVPPDVGANVRDVPTPPRGFGSVAVVVTIGGSIWSTSIFPSSSHDGFSLPVKAAVRRAEGIDAGDTVSATIQLV</sequence>
<dbReference type="Pfam" id="PF08922">
    <property type="entry name" value="DUF1905"/>
    <property type="match status" value="1"/>
</dbReference>
<dbReference type="InterPro" id="IPR015018">
    <property type="entry name" value="DUF1905"/>
</dbReference>
<dbReference type="InterPro" id="IPR037079">
    <property type="entry name" value="AF2212/PG0164-like_sf"/>
</dbReference>
<dbReference type="EMBL" id="BAAAKW010000026">
    <property type="protein sequence ID" value="GAA1215628.1"/>
    <property type="molecule type" value="Genomic_DNA"/>
</dbReference>
<comment type="caution">
    <text evidence="1">The sequence shown here is derived from an EMBL/GenBank/DDBJ whole genome shotgun (WGS) entry which is preliminary data.</text>
</comment>
<dbReference type="Gene3D" id="2.40.30.100">
    <property type="entry name" value="AF2212/PG0164-like"/>
    <property type="match status" value="1"/>
</dbReference>
<dbReference type="Proteomes" id="UP001500943">
    <property type="component" value="Unassembled WGS sequence"/>
</dbReference>
<gene>
    <name evidence="1" type="ORF">GCM10009655_13640</name>
</gene>
<proteinExistence type="predicted"/>
<accession>A0ABP4G6R2</accession>